<dbReference type="PROSITE" id="PS00061">
    <property type="entry name" value="ADH_SHORT"/>
    <property type="match status" value="1"/>
</dbReference>
<evidence type="ECO:0000313" key="4">
    <source>
        <dbReference type="Proteomes" id="UP001253439"/>
    </source>
</evidence>
<dbReference type="GO" id="GO:0030497">
    <property type="term" value="P:fatty acid elongation"/>
    <property type="evidence" value="ECO:0007669"/>
    <property type="project" value="TreeGrafter"/>
</dbReference>
<dbReference type="InterPro" id="IPR002347">
    <property type="entry name" value="SDR_fam"/>
</dbReference>
<gene>
    <name evidence="3" type="ORF">NDI54_13515</name>
</gene>
<comment type="caution">
    <text evidence="3">The sequence shown here is derived from an EMBL/GenBank/DDBJ whole genome shotgun (WGS) entry which is preliminary data.</text>
</comment>
<dbReference type="FunFam" id="3.40.50.720:FF:000084">
    <property type="entry name" value="Short-chain dehydrogenase reductase"/>
    <property type="match status" value="1"/>
</dbReference>
<dbReference type="InterPro" id="IPR036291">
    <property type="entry name" value="NAD(P)-bd_dom_sf"/>
</dbReference>
<feature type="domain" description="Ketoreductase" evidence="2">
    <location>
        <begin position="14"/>
        <end position="189"/>
    </location>
</feature>
<keyword evidence="4" id="KW-1185">Reference proteome</keyword>
<dbReference type="Gene3D" id="3.40.50.720">
    <property type="entry name" value="NAD(P)-binding Rossmann-like Domain"/>
    <property type="match status" value="1"/>
</dbReference>
<dbReference type="PRINTS" id="PR00080">
    <property type="entry name" value="SDRFAMILY"/>
</dbReference>
<organism evidence="3 4">
    <name type="scientific">Haloarcula terrestris</name>
    <dbReference type="NCBI Taxonomy" id="2950533"/>
    <lineage>
        <taxon>Archaea</taxon>
        <taxon>Methanobacteriati</taxon>
        <taxon>Methanobacteriota</taxon>
        <taxon>Stenosarchaea group</taxon>
        <taxon>Halobacteria</taxon>
        <taxon>Halobacteriales</taxon>
        <taxon>Haloarculaceae</taxon>
        <taxon>Haloarcula</taxon>
    </lineage>
</organism>
<dbReference type="AlphaFoldDB" id="A0AAE4F128"/>
<accession>A0AAE4F128</accession>
<dbReference type="PANTHER" id="PTHR42760:SF123">
    <property type="entry name" value="OXIDOREDUCTASE"/>
    <property type="match status" value="1"/>
</dbReference>
<evidence type="ECO:0000256" key="1">
    <source>
        <dbReference type="ARBA" id="ARBA00006484"/>
    </source>
</evidence>
<dbReference type="Proteomes" id="UP001253439">
    <property type="component" value="Unassembled WGS sequence"/>
</dbReference>
<evidence type="ECO:0000313" key="3">
    <source>
        <dbReference type="EMBL" id="MDS0222361.1"/>
    </source>
</evidence>
<dbReference type="PANTHER" id="PTHR42760">
    <property type="entry name" value="SHORT-CHAIN DEHYDROGENASES/REDUCTASES FAMILY MEMBER"/>
    <property type="match status" value="1"/>
</dbReference>
<protein>
    <submittedName>
        <fullName evidence="3">SDR family oxidoreductase</fullName>
    </submittedName>
</protein>
<dbReference type="CDD" id="cd05233">
    <property type="entry name" value="SDR_c"/>
    <property type="match status" value="1"/>
</dbReference>
<proteinExistence type="inferred from homology"/>
<dbReference type="RefSeq" id="WP_310896978.1">
    <property type="nucleotide sequence ID" value="NZ_JAMQOM010000005.1"/>
</dbReference>
<reference evidence="3 4" key="1">
    <citation type="submission" date="2022-06" db="EMBL/GenBank/DDBJ databases">
        <title>Haloarcula sp. a new haloarchaeum isolate from saline soil.</title>
        <authorList>
            <person name="Strakova D."/>
            <person name="Galisteo C."/>
            <person name="Sanchez-Porro C."/>
            <person name="Ventosa A."/>
        </authorList>
    </citation>
    <scope>NUCLEOTIDE SEQUENCE [LARGE SCALE GENOMIC DNA]</scope>
    <source>
        <strain evidence="3 4">S1AR25-5A</strain>
    </source>
</reference>
<dbReference type="SUPFAM" id="SSF51735">
    <property type="entry name" value="NAD(P)-binding Rossmann-fold domains"/>
    <property type="match status" value="1"/>
</dbReference>
<dbReference type="EMBL" id="JAMQOM010000005">
    <property type="protein sequence ID" value="MDS0222361.1"/>
    <property type="molecule type" value="Genomic_DNA"/>
</dbReference>
<dbReference type="InterPro" id="IPR020904">
    <property type="entry name" value="Sc_DH/Rdtase_CS"/>
</dbReference>
<dbReference type="GO" id="GO:0016616">
    <property type="term" value="F:oxidoreductase activity, acting on the CH-OH group of donors, NAD or NADP as acceptor"/>
    <property type="evidence" value="ECO:0007669"/>
    <property type="project" value="TreeGrafter"/>
</dbReference>
<dbReference type="SMART" id="SM00822">
    <property type="entry name" value="PKS_KR"/>
    <property type="match status" value="1"/>
</dbReference>
<dbReference type="NCBIfam" id="NF005559">
    <property type="entry name" value="PRK07231.1"/>
    <property type="match status" value="1"/>
</dbReference>
<dbReference type="Pfam" id="PF13561">
    <property type="entry name" value="adh_short_C2"/>
    <property type="match status" value="1"/>
</dbReference>
<evidence type="ECO:0000259" key="2">
    <source>
        <dbReference type="SMART" id="SM00822"/>
    </source>
</evidence>
<name>A0AAE4F128_9EURY</name>
<comment type="similarity">
    <text evidence="1">Belongs to the short-chain dehydrogenases/reductases (SDR) family.</text>
</comment>
<dbReference type="PRINTS" id="PR00081">
    <property type="entry name" value="GDHRDH"/>
</dbReference>
<dbReference type="InterPro" id="IPR057326">
    <property type="entry name" value="KR_dom"/>
</dbReference>
<sequence length="256" mass="26654">MTDSATPTVSVEDKNAVVIGGTSGIGRAIALAFANDGANVVASSRDEEAVEAMAAELRSHGAETVAVTCDVREMASIERLYTEAAAELGDIDILVNSAGSVGKAPITEMESEEWDLDIDTNLTGVFRACQVFGREMDTGSIINISSMSAGQAREQRPAYCAAKSGVNGLTRSAAADLGPEIRVNAIEPGFVETPLAGDAFEKGTELRAKIDERTPLERVAQPDEIAGAAVYLASDAASFTTGETLKIDGGYDDSSL</sequence>